<dbReference type="Proteomes" id="UP000516134">
    <property type="component" value="Chromosome"/>
</dbReference>
<proteinExistence type="predicted"/>
<evidence type="ECO:0008006" key="4">
    <source>
        <dbReference type="Google" id="ProtNLM"/>
    </source>
</evidence>
<sequence length="149" mass="14736">MRTLFITVALGSVLAACAQQPSVNTVSANQTMRAVPVQFGTVESVRGVGIQAHNTRLGAVTGAVIGGAIGSTIGRSTAANVAGAAGGAAAGGALGNAVEGSNVKQGVEITLKLDSGGMIAVVQPGDPRDFRPGDRVRVTGEGEGVRVTR</sequence>
<evidence type="ECO:0000256" key="1">
    <source>
        <dbReference type="SAM" id="SignalP"/>
    </source>
</evidence>
<dbReference type="EMBL" id="CP060780">
    <property type="protein sequence ID" value="QNP43757.1"/>
    <property type="molecule type" value="Genomic_DNA"/>
</dbReference>
<keyword evidence="1" id="KW-0732">Signal</keyword>
<accession>A0ABX6T1Q5</accession>
<feature type="signal peptide" evidence="1">
    <location>
        <begin position="1"/>
        <end position="18"/>
    </location>
</feature>
<organism evidence="2 3">
    <name type="scientific">Sphingomonas daechungensis</name>
    <dbReference type="NCBI Taxonomy" id="1176646"/>
    <lineage>
        <taxon>Bacteria</taxon>
        <taxon>Pseudomonadati</taxon>
        <taxon>Pseudomonadota</taxon>
        <taxon>Alphaproteobacteria</taxon>
        <taxon>Sphingomonadales</taxon>
        <taxon>Sphingomonadaceae</taxon>
        <taxon>Sphingomonas</taxon>
    </lineage>
</organism>
<feature type="chain" id="PRO_5045344022" description="Glycine zipper 2TM domain-containing protein" evidence="1">
    <location>
        <begin position="19"/>
        <end position="149"/>
    </location>
</feature>
<reference evidence="2 3" key="1">
    <citation type="submission" date="2020-08" db="EMBL/GenBank/DDBJ databases">
        <title>Genome sequence of Sphingomonas daechungensis KACC 18115T.</title>
        <authorList>
            <person name="Hyun D.-W."/>
            <person name="Bae J.-W."/>
        </authorList>
    </citation>
    <scope>NUCLEOTIDE SEQUENCE [LARGE SCALE GENOMIC DNA]</scope>
    <source>
        <strain evidence="2 3">KACC 18115</strain>
    </source>
</reference>
<gene>
    <name evidence="2" type="ORF">H9L15_03605</name>
</gene>
<keyword evidence="3" id="KW-1185">Reference proteome</keyword>
<dbReference type="PROSITE" id="PS51257">
    <property type="entry name" value="PROKAR_LIPOPROTEIN"/>
    <property type="match status" value="1"/>
</dbReference>
<evidence type="ECO:0000313" key="3">
    <source>
        <dbReference type="Proteomes" id="UP000516134"/>
    </source>
</evidence>
<protein>
    <recommendedName>
        <fullName evidence="4">Glycine zipper 2TM domain-containing protein</fullName>
    </recommendedName>
</protein>
<name>A0ABX6T1Q5_9SPHN</name>
<evidence type="ECO:0000313" key="2">
    <source>
        <dbReference type="EMBL" id="QNP43757.1"/>
    </source>
</evidence>
<dbReference type="RefSeq" id="WP_187715182.1">
    <property type="nucleotide sequence ID" value="NZ_BAABJC010000001.1"/>
</dbReference>